<dbReference type="Pfam" id="PF13489">
    <property type="entry name" value="Methyltransf_23"/>
    <property type="match status" value="1"/>
</dbReference>
<name>A0A4R9AY05_9MICO</name>
<evidence type="ECO:0000313" key="2">
    <source>
        <dbReference type="EMBL" id="TFD71203.1"/>
    </source>
</evidence>
<dbReference type="AlphaFoldDB" id="A0A4R9AY05"/>
<dbReference type="GO" id="GO:0032259">
    <property type="term" value="P:methylation"/>
    <property type="evidence" value="ECO:0007669"/>
    <property type="project" value="UniProtKB-KW"/>
</dbReference>
<organism evidence="2 3">
    <name type="scientific">Cryobacterium gelidum</name>
    <dbReference type="NCBI Taxonomy" id="1259164"/>
    <lineage>
        <taxon>Bacteria</taxon>
        <taxon>Bacillati</taxon>
        <taxon>Actinomycetota</taxon>
        <taxon>Actinomycetes</taxon>
        <taxon>Micrococcales</taxon>
        <taxon>Microbacteriaceae</taxon>
        <taxon>Cryobacterium</taxon>
    </lineage>
</organism>
<sequence length="280" mass="29686">MSVVSPRLWDQWAECADRDGTVETAERLTADFIGQLADRTLTARAASDRTTTDRFRRSTTFGAGGSEPYAQALQSDDNVLYLYGHRLDADPGTAARISTMHAGRWSAGADAIDRSLLAGVAGPVLDIGCGPGRMIQAAIDEGLDALGVDVSPTAVRIAVAAGLAVLHRSVFDDIPLEGTWATLLLVDGNIGIGGDPDALLDRCVSLLAVDGVLVVEVHRDPEHDLAYESTLQDAAGHTSDAFPWAEIGVSALRRRAAKVGLVQVAEWTKGERSFARLARA</sequence>
<keyword evidence="2" id="KW-0489">Methyltransferase</keyword>
<dbReference type="CDD" id="cd02440">
    <property type="entry name" value="AdoMet_MTases"/>
    <property type="match status" value="1"/>
</dbReference>
<keyword evidence="3" id="KW-1185">Reference proteome</keyword>
<dbReference type="InterPro" id="IPR029063">
    <property type="entry name" value="SAM-dependent_MTases_sf"/>
</dbReference>
<reference evidence="2 3" key="1">
    <citation type="submission" date="2019-03" db="EMBL/GenBank/DDBJ databases">
        <title>Genomics of glacier-inhabiting Cryobacterium strains.</title>
        <authorList>
            <person name="Liu Q."/>
            <person name="Xin Y.-H."/>
        </authorList>
    </citation>
    <scope>NUCLEOTIDE SEQUENCE [LARGE SCALE GENOMIC DNA]</scope>
    <source>
        <strain evidence="2 3">Hz16</strain>
    </source>
</reference>
<dbReference type="Proteomes" id="UP000297983">
    <property type="component" value="Unassembled WGS sequence"/>
</dbReference>
<proteinExistence type="predicted"/>
<feature type="region of interest" description="Disordered" evidence="1">
    <location>
        <begin position="48"/>
        <end position="68"/>
    </location>
</feature>
<comment type="caution">
    <text evidence="2">The sequence shown here is derived from an EMBL/GenBank/DDBJ whole genome shotgun (WGS) entry which is preliminary data.</text>
</comment>
<protein>
    <submittedName>
        <fullName evidence="2">Methyltransferase domain-containing protein</fullName>
    </submittedName>
</protein>
<dbReference type="EMBL" id="SOHL01000013">
    <property type="protein sequence ID" value="TFD71203.1"/>
    <property type="molecule type" value="Genomic_DNA"/>
</dbReference>
<evidence type="ECO:0000313" key="3">
    <source>
        <dbReference type="Proteomes" id="UP000297983"/>
    </source>
</evidence>
<dbReference type="SUPFAM" id="SSF53335">
    <property type="entry name" value="S-adenosyl-L-methionine-dependent methyltransferases"/>
    <property type="match status" value="1"/>
</dbReference>
<keyword evidence="2" id="KW-0808">Transferase</keyword>
<dbReference type="Gene3D" id="3.40.50.150">
    <property type="entry name" value="Vaccinia Virus protein VP39"/>
    <property type="match status" value="1"/>
</dbReference>
<dbReference type="GO" id="GO:0008168">
    <property type="term" value="F:methyltransferase activity"/>
    <property type="evidence" value="ECO:0007669"/>
    <property type="project" value="UniProtKB-KW"/>
</dbReference>
<accession>A0A4R9AY05</accession>
<gene>
    <name evidence="2" type="ORF">E3T50_06365</name>
</gene>
<dbReference type="RefSeq" id="WP_134551106.1">
    <property type="nucleotide sequence ID" value="NZ_SOHL01000013.1"/>
</dbReference>
<evidence type="ECO:0000256" key="1">
    <source>
        <dbReference type="SAM" id="MobiDB-lite"/>
    </source>
</evidence>